<dbReference type="EMBL" id="CP001087">
    <property type="protein sequence ID" value="ACN14496.1"/>
    <property type="molecule type" value="Genomic_DNA"/>
</dbReference>
<gene>
    <name evidence="1" type="ordered locus">HRM2_13870</name>
</gene>
<reference evidence="1 2" key="1">
    <citation type="journal article" date="2009" name="Environ. Microbiol.">
        <title>Genome sequence of Desulfobacterium autotrophicum HRM2, a marine sulfate reducer oxidizing organic carbon completely to carbon dioxide.</title>
        <authorList>
            <person name="Strittmatter A.W."/>
            <person name="Liesegang H."/>
            <person name="Rabus R."/>
            <person name="Decker I."/>
            <person name="Amann J."/>
            <person name="Andres S."/>
            <person name="Henne A."/>
            <person name="Fricke W.F."/>
            <person name="Martinez-Arias R."/>
            <person name="Bartels D."/>
            <person name="Goesmann A."/>
            <person name="Krause L."/>
            <person name="Puehler A."/>
            <person name="Klenk H.P."/>
            <person name="Richter M."/>
            <person name="Schuler M."/>
            <person name="Gloeckner F.O."/>
            <person name="Meyerdierks A."/>
            <person name="Gottschalk G."/>
            <person name="Amann R."/>
        </authorList>
    </citation>
    <scope>NUCLEOTIDE SEQUENCE [LARGE SCALE GENOMIC DNA]</scope>
    <source>
        <strain evidence="2">ATCC 43914 / DSM 3382 / HRM2</strain>
    </source>
</reference>
<evidence type="ECO:0008006" key="3">
    <source>
        <dbReference type="Google" id="ProtNLM"/>
    </source>
</evidence>
<dbReference type="STRING" id="177437.HRM2_13870"/>
<accession>C0Q906</accession>
<evidence type="ECO:0000313" key="1">
    <source>
        <dbReference type="EMBL" id="ACN14496.1"/>
    </source>
</evidence>
<dbReference type="OrthoDB" id="5297564at2"/>
<keyword evidence="2" id="KW-1185">Reference proteome</keyword>
<dbReference type="eggNOG" id="ENOG502ZC0S">
    <property type="taxonomic scope" value="Bacteria"/>
</dbReference>
<protein>
    <recommendedName>
        <fullName evidence="3">Transporter</fullName>
    </recommendedName>
</protein>
<dbReference type="AlphaFoldDB" id="C0Q906"/>
<dbReference type="Proteomes" id="UP000000442">
    <property type="component" value="Chromosome"/>
</dbReference>
<evidence type="ECO:0000313" key="2">
    <source>
        <dbReference type="Proteomes" id="UP000000442"/>
    </source>
</evidence>
<sequence length="278" mass="31034">MERTAKWILVGLITVVVSASTCFAGAWTAPKGRMYNKLSVNIYTADQQYNDSGNKTGFANDGDFSDTNINYYMEYGITDTLTVLTSLSYKWLESEDLYSVSKTDGFSDVDLGLKYRLFSNRAGVMSIQGLIKIPEMYDTDDAVPLGNGQYDTEFRLLYGHSLYPFIPGYFNLEAGYRFRAESPADEFRYLVEFGMDLTKTVYGRAKLDGIIGMGNGDLSQDVSNNPTTSLDYDLGKLDLALGLHVSPKWCFELGYRAEIYGENTAAGKNISLAVIFEY</sequence>
<dbReference type="HOGENOM" id="CLU_996629_0_0_7"/>
<dbReference type="KEGG" id="dat:HRM2_13870"/>
<organism evidence="1 2">
    <name type="scientific">Desulforapulum autotrophicum (strain ATCC 43914 / DSM 3382 / VKM B-1955 / HRM2)</name>
    <name type="common">Desulfobacterium autotrophicum</name>
    <dbReference type="NCBI Taxonomy" id="177437"/>
    <lineage>
        <taxon>Bacteria</taxon>
        <taxon>Pseudomonadati</taxon>
        <taxon>Thermodesulfobacteriota</taxon>
        <taxon>Desulfobacteria</taxon>
        <taxon>Desulfobacterales</taxon>
        <taxon>Desulfobacteraceae</taxon>
        <taxon>Desulforapulum</taxon>
    </lineage>
</organism>
<dbReference type="RefSeq" id="WP_015903283.1">
    <property type="nucleotide sequence ID" value="NC_012108.1"/>
</dbReference>
<proteinExistence type="predicted"/>
<name>C0Q906_DESAH</name>